<evidence type="ECO:0000313" key="9">
    <source>
        <dbReference type="EMBL" id="CAF0982221.1"/>
    </source>
</evidence>
<reference evidence="9" key="1">
    <citation type="submission" date="2021-02" db="EMBL/GenBank/DDBJ databases">
        <authorList>
            <person name="Nowell W R."/>
        </authorList>
    </citation>
    <scope>NUCLEOTIDE SEQUENCE</scope>
</reference>
<evidence type="ECO:0000256" key="2">
    <source>
        <dbReference type="ARBA" id="ARBA00022723"/>
    </source>
</evidence>
<evidence type="ECO:0000256" key="6">
    <source>
        <dbReference type="ARBA" id="ARBA00023049"/>
    </source>
</evidence>
<comment type="caution">
    <text evidence="9">The sequence shown here is derived from an EMBL/GenBank/DDBJ whole genome shotgun (WGS) entry which is preliminary data.</text>
</comment>
<dbReference type="AlphaFoldDB" id="A0A814FFN8"/>
<evidence type="ECO:0000256" key="4">
    <source>
        <dbReference type="ARBA" id="ARBA00022833"/>
    </source>
</evidence>
<dbReference type="EMBL" id="CAJNOL010000427">
    <property type="protein sequence ID" value="CAF1059577.1"/>
    <property type="molecule type" value="Genomic_DNA"/>
</dbReference>
<dbReference type="GO" id="GO:0046872">
    <property type="term" value="F:metal ion binding"/>
    <property type="evidence" value="ECO:0007669"/>
    <property type="project" value="UniProtKB-KW"/>
</dbReference>
<dbReference type="EMBL" id="CAJNOT010000387">
    <property type="protein sequence ID" value="CAF0964642.1"/>
    <property type="molecule type" value="Genomic_DNA"/>
</dbReference>
<dbReference type="Gene3D" id="3.30.1380.10">
    <property type="match status" value="1"/>
</dbReference>
<dbReference type="PANTHER" id="PTHR43126:SF1">
    <property type="entry name" value="D-ALANYL-D-ALANINE DIPEPTIDASE"/>
    <property type="match status" value="1"/>
</dbReference>
<keyword evidence="6" id="KW-0482">Metalloprotease</keyword>
<keyword evidence="4" id="KW-0862">Zinc</keyword>
<dbReference type="InterPro" id="IPR000755">
    <property type="entry name" value="A_A_dipeptidase"/>
</dbReference>
<dbReference type="CDD" id="cd14817">
    <property type="entry name" value="D-Ala-D-Ala_dipeptidase_VanX"/>
    <property type="match status" value="1"/>
</dbReference>
<dbReference type="SUPFAM" id="SSF55166">
    <property type="entry name" value="Hedgehog/DD-peptidase"/>
    <property type="match status" value="1"/>
</dbReference>
<proteinExistence type="inferred from homology"/>
<dbReference type="PIRSF" id="PIRSF026671">
    <property type="entry name" value="AA_dipeptidase"/>
    <property type="match status" value="1"/>
</dbReference>
<dbReference type="Proteomes" id="UP000663836">
    <property type="component" value="Unassembled WGS sequence"/>
</dbReference>
<dbReference type="Proteomes" id="UP000663870">
    <property type="component" value="Unassembled WGS sequence"/>
</dbReference>
<dbReference type="GO" id="GO:0008237">
    <property type="term" value="F:metallopeptidase activity"/>
    <property type="evidence" value="ECO:0007669"/>
    <property type="project" value="UniProtKB-KW"/>
</dbReference>
<organism evidence="9 12">
    <name type="scientific">Rotaria sordida</name>
    <dbReference type="NCBI Taxonomy" id="392033"/>
    <lineage>
        <taxon>Eukaryota</taxon>
        <taxon>Metazoa</taxon>
        <taxon>Spiralia</taxon>
        <taxon>Gnathifera</taxon>
        <taxon>Rotifera</taxon>
        <taxon>Eurotatoria</taxon>
        <taxon>Bdelloidea</taxon>
        <taxon>Philodinida</taxon>
        <taxon>Philodinidae</taxon>
        <taxon>Rotaria</taxon>
    </lineage>
</organism>
<evidence type="ECO:0000256" key="5">
    <source>
        <dbReference type="ARBA" id="ARBA00022997"/>
    </source>
</evidence>
<dbReference type="EMBL" id="CAJNOH010000281">
    <property type="protein sequence ID" value="CAF0982221.1"/>
    <property type="molecule type" value="Genomic_DNA"/>
</dbReference>
<dbReference type="HAMAP" id="MF_01924">
    <property type="entry name" value="A_A_dipeptidase"/>
    <property type="match status" value="1"/>
</dbReference>
<keyword evidence="2" id="KW-0479">Metal-binding</keyword>
<evidence type="ECO:0000313" key="13">
    <source>
        <dbReference type="Proteomes" id="UP000663870"/>
    </source>
</evidence>
<dbReference type="Pfam" id="PF01427">
    <property type="entry name" value="Peptidase_M15"/>
    <property type="match status" value="2"/>
</dbReference>
<evidence type="ECO:0008006" key="14">
    <source>
        <dbReference type="Google" id="ProtNLM"/>
    </source>
</evidence>
<dbReference type="PANTHER" id="PTHR43126">
    <property type="entry name" value="D-ALANYL-D-ALANINE DIPEPTIDASE"/>
    <property type="match status" value="1"/>
</dbReference>
<dbReference type="GO" id="GO:0071555">
    <property type="term" value="P:cell wall organization"/>
    <property type="evidence" value="ECO:0007669"/>
    <property type="project" value="UniProtKB-KW"/>
</dbReference>
<keyword evidence="5" id="KW-0224">Dipeptidase</keyword>
<dbReference type="InterPro" id="IPR009045">
    <property type="entry name" value="Zn_M74/Hedgehog-like"/>
</dbReference>
<accession>A0A814FFN8</accession>
<keyword evidence="1" id="KW-0645">Protease</keyword>
<evidence type="ECO:0000313" key="10">
    <source>
        <dbReference type="EMBL" id="CAF1059577.1"/>
    </source>
</evidence>
<dbReference type="Proteomes" id="UP000663854">
    <property type="component" value="Unassembled WGS sequence"/>
</dbReference>
<keyword evidence="13" id="KW-1185">Reference proteome</keyword>
<evidence type="ECO:0000256" key="7">
    <source>
        <dbReference type="ARBA" id="ARBA00023316"/>
    </source>
</evidence>
<keyword evidence="3" id="KW-0378">Hydrolase</keyword>
<evidence type="ECO:0000313" key="8">
    <source>
        <dbReference type="EMBL" id="CAF0964642.1"/>
    </source>
</evidence>
<evidence type="ECO:0000313" key="12">
    <source>
        <dbReference type="Proteomes" id="UP000663854"/>
    </source>
</evidence>
<keyword evidence="7" id="KW-0961">Cell wall biogenesis/degradation</keyword>
<protein>
    <recommendedName>
        <fullName evidence="14">D-Ala-D-Ala dipeptidase</fullName>
    </recommendedName>
</protein>
<dbReference type="EMBL" id="CAJOBD010002777">
    <property type="protein sequence ID" value="CAF3907420.1"/>
    <property type="molecule type" value="Genomic_DNA"/>
</dbReference>
<dbReference type="Proteomes" id="UP000663864">
    <property type="component" value="Unassembled WGS sequence"/>
</dbReference>
<evidence type="ECO:0000313" key="11">
    <source>
        <dbReference type="EMBL" id="CAF3907420.1"/>
    </source>
</evidence>
<dbReference type="GO" id="GO:0016805">
    <property type="term" value="F:dipeptidase activity"/>
    <property type="evidence" value="ECO:0007669"/>
    <property type="project" value="UniProtKB-KW"/>
</dbReference>
<name>A0A814FFN8_9BILA</name>
<evidence type="ECO:0000256" key="1">
    <source>
        <dbReference type="ARBA" id="ARBA00022670"/>
    </source>
</evidence>
<sequence>MSLLSGIILIFALLICFHCWTRLSNRLPLGFVYVHDIIPDIQISLRYASEENFIGHIINGYLSNVSIITEAAAIGLKQAQLLAKKNGYELVIYDGYRPQKSVNQFVNWSQNLNDSQIKKKFYYPHINKEDLFKFGYIAEKSGHTRGSTIDLTLILLGKYVQIPLKPIERNLTDNSTIFYLDDGTIDMGSSFDLFDDASHTNSTLVNKIYQEKRLMLKNLMEQAGFINYDQEWWHYTLKNEPFPDTYFDFDIESSCSFRNQKQNYFSTFFILFIISCHFKSIDI</sequence>
<gene>
    <name evidence="11" type="ORF">JBS370_LOCUS21211</name>
    <name evidence="10" type="ORF">JXQ802_LOCUS17095</name>
    <name evidence="9" type="ORF">PYM288_LOCUS13676</name>
    <name evidence="8" type="ORF">ZHD862_LOCUS10682</name>
</gene>
<dbReference type="GO" id="GO:0006508">
    <property type="term" value="P:proteolysis"/>
    <property type="evidence" value="ECO:0007669"/>
    <property type="project" value="UniProtKB-KW"/>
</dbReference>
<evidence type="ECO:0000256" key="3">
    <source>
        <dbReference type="ARBA" id="ARBA00022801"/>
    </source>
</evidence>